<keyword evidence="12" id="KW-1185">Reference proteome</keyword>
<dbReference type="InterPro" id="IPR027417">
    <property type="entry name" value="P-loop_NTPase"/>
</dbReference>
<dbReference type="EC" id="2.7.7.7" evidence="1"/>
<reference evidence="11 12" key="1">
    <citation type="submission" date="2020-04" db="EMBL/GenBank/DDBJ databases">
        <title>Collinsella sp. KGMB02528 nov., an anaerobic actinobacterium isolated from human feces.</title>
        <authorList>
            <person name="Han K.-I."/>
            <person name="Eom M.K."/>
            <person name="Kim J.-S."/>
            <person name="Lee K.C."/>
            <person name="Suh M.K."/>
            <person name="Park S.-H."/>
            <person name="Lee J.H."/>
            <person name="Kang S.W."/>
            <person name="Park J.-E."/>
            <person name="Oh B.S."/>
            <person name="Yu S.Y."/>
            <person name="Choi S.-H."/>
            <person name="Lee D.H."/>
            <person name="Yoon H."/>
            <person name="Kim B.-Y."/>
            <person name="Lee J.H."/>
            <person name="Lee J.-S."/>
        </authorList>
    </citation>
    <scope>NUCLEOTIDE SEQUENCE [LARGE SCALE GENOMIC DNA]</scope>
    <source>
        <strain evidence="11 12">KGMB02528</strain>
    </source>
</reference>
<accession>A0A7X9YIC6</accession>
<dbReference type="PANTHER" id="PTHR34388">
    <property type="entry name" value="DNA POLYMERASE III SUBUNIT DELTA"/>
    <property type="match status" value="1"/>
</dbReference>
<evidence type="ECO:0000256" key="8">
    <source>
        <dbReference type="ARBA" id="ARBA00049244"/>
    </source>
</evidence>
<dbReference type="InterPro" id="IPR008921">
    <property type="entry name" value="DNA_pol3_clamp-load_cplx_C"/>
</dbReference>
<feature type="domain" description="DNA polymerase III delta subunit-like C-terminal" evidence="10">
    <location>
        <begin position="204"/>
        <end position="315"/>
    </location>
</feature>
<evidence type="ECO:0000256" key="4">
    <source>
        <dbReference type="ARBA" id="ARBA00022695"/>
    </source>
</evidence>
<dbReference type="Gene3D" id="1.20.272.10">
    <property type="match status" value="1"/>
</dbReference>
<dbReference type="AlphaFoldDB" id="A0A7X9YIC6"/>
<dbReference type="GO" id="GO:0009360">
    <property type="term" value="C:DNA polymerase III complex"/>
    <property type="evidence" value="ECO:0007669"/>
    <property type="project" value="InterPro"/>
</dbReference>
<dbReference type="EMBL" id="JABBCP010000002">
    <property type="protein sequence ID" value="NMF55729.1"/>
    <property type="molecule type" value="Genomic_DNA"/>
</dbReference>
<keyword evidence="3 11" id="KW-0808">Transferase</keyword>
<proteinExistence type="inferred from homology"/>
<keyword evidence="4 11" id="KW-0548">Nucleotidyltransferase</keyword>
<evidence type="ECO:0000256" key="3">
    <source>
        <dbReference type="ARBA" id="ARBA00022679"/>
    </source>
</evidence>
<feature type="domain" description="DNA polymerase III delta N-terminal" evidence="9">
    <location>
        <begin position="10"/>
        <end position="119"/>
    </location>
</feature>
<comment type="catalytic activity">
    <reaction evidence="8">
        <text>DNA(n) + a 2'-deoxyribonucleoside 5'-triphosphate = DNA(n+1) + diphosphate</text>
        <dbReference type="Rhea" id="RHEA:22508"/>
        <dbReference type="Rhea" id="RHEA-COMP:17339"/>
        <dbReference type="Rhea" id="RHEA-COMP:17340"/>
        <dbReference type="ChEBI" id="CHEBI:33019"/>
        <dbReference type="ChEBI" id="CHEBI:61560"/>
        <dbReference type="ChEBI" id="CHEBI:173112"/>
        <dbReference type="EC" id="2.7.7.7"/>
    </reaction>
</comment>
<dbReference type="PANTHER" id="PTHR34388:SF1">
    <property type="entry name" value="DNA POLYMERASE III SUBUNIT DELTA"/>
    <property type="match status" value="1"/>
</dbReference>
<dbReference type="GO" id="GO:0003677">
    <property type="term" value="F:DNA binding"/>
    <property type="evidence" value="ECO:0007669"/>
    <property type="project" value="InterPro"/>
</dbReference>
<dbReference type="Pfam" id="PF21694">
    <property type="entry name" value="DNA_pol3_delta_C"/>
    <property type="match status" value="1"/>
</dbReference>
<organism evidence="11 12">
    <name type="scientific">Collinsella acetigenes</name>
    <dbReference type="NCBI Taxonomy" id="2713419"/>
    <lineage>
        <taxon>Bacteria</taxon>
        <taxon>Bacillati</taxon>
        <taxon>Actinomycetota</taxon>
        <taxon>Coriobacteriia</taxon>
        <taxon>Coriobacteriales</taxon>
        <taxon>Coriobacteriaceae</taxon>
        <taxon>Collinsella</taxon>
    </lineage>
</organism>
<dbReference type="InterPro" id="IPR010372">
    <property type="entry name" value="DNA_pol3_delta_N"/>
</dbReference>
<dbReference type="GO" id="GO:0003887">
    <property type="term" value="F:DNA-directed DNA polymerase activity"/>
    <property type="evidence" value="ECO:0007669"/>
    <property type="project" value="UniProtKB-KW"/>
</dbReference>
<dbReference type="Pfam" id="PF06144">
    <property type="entry name" value="DNA_pol3_delta"/>
    <property type="match status" value="1"/>
</dbReference>
<comment type="caution">
    <text evidence="11">The sequence shown here is derived from an EMBL/GenBank/DDBJ whole genome shotgun (WGS) entry which is preliminary data.</text>
</comment>
<evidence type="ECO:0000259" key="10">
    <source>
        <dbReference type="Pfam" id="PF21694"/>
    </source>
</evidence>
<dbReference type="InterPro" id="IPR048466">
    <property type="entry name" value="DNA_pol3_delta-like_C"/>
</dbReference>
<evidence type="ECO:0000259" key="9">
    <source>
        <dbReference type="Pfam" id="PF06144"/>
    </source>
</evidence>
<dbReference type="RefSeq" id="WP_169277352.1">
    <property type="nucleotide sequence ID" value="NZ_JABBCP010000002.1"/>
</dbReference>
<evidence type="ECO:0000256" key="2">
    <source>
        <dbReference type="ARBA" id="ARBA00017703"/>
    </source>
</evidence>
<dbReference type="Gene3D" id="1.10.8.60">
    <property type="match status" value="1"/>
</dbReference>
<sequence>MAEAPLLCGYLIVGADELKRSRAVARMKARLERSGMAAFNLDERDMTHDPQIADIIASLNTLPMGSDFRLVILNGCDKLPKAVSEPLVSYFENPSPTTVCLVVANTLAKSTRLYKAVAKLGPKALVDCAPKKGREVPQQVVSMARAYGKTIDIMGAEELVSRVGENSRMLDNELKRLSAMLEGESISRSDIEALVARTAEVKPWDLLNAISARDMKRALELYQLQPPRNEVRLFSLLVTRLRELICAKALDARGEGRNLAQVLGLQGWQVRNHVGWARKYSMDELVCALRTAVDVEAALKGSADSELALRLWIISLIERS</sequence>
<dbReference type="Proteomes" id="UP000546970">
    <property type="component" value="Unassembled WGS sequence"/>
</dbReference>
<dbReference type="NCBIfam" id="TIGR01128">
    <property type="entry name" value="holA"/>
    <property type="match status" value="1"/>
</dbReference>
<keyword evidence="5" id="KW-0235">DNA replication</keyword>
<evidence type="ECO:0000256" key="6">
    <source>
        <dbReference type="ARBA" id="ARBA00022932"/>
    </source>
</evidence>
<name>A0A7X9YIC6_9ACTN</name>
<evidence type="ECO:0000256" key="7">
    <source>
        <dbReference type="ARBA" id="ARBA00034754"/>
    </source>
</evidence>
<dbReference type="InterPro" id="IPR005790">
    <property type="entry name" value="DNA_polIII_delta"/>
</dbReference>
<comment type="similarity">
    <text evidence="7">Belongs to the DNA polymerase HolA subunit family.</text>
</comment>
<dbReference type="Gene3D" id="3.40.50.300">
    <property type="entry name" value="P-loop containing nucleotide triphosphate hydrolases"/>
    <property type="match status" value="1"/>
</dbReference>
<evidence type="ECO:0000313" key="11">
    <source>
        <dbReference type="EMBL" id="NMF55729.1"/>
    </source>
</evidence>
<evidence type="ECO:0000256" key="5">
    <source>
        <dbReference type="ARBA" id="ARBA00022705"/>
    </source>
</evidence>
<dbReference type="SUPFAM" id="SSF48019">
    <property type="entry name" value="post-AAA+ oligomerization domain-like"/>
    <property type="match status" value="1"/>
</dbReference>
<evidence type="ECO:0000256" key="1">
    <source>
        <dbReference type="ARBA" id="ARBA00012417"/>
    </source>
</evidence>
<dbReference type="SUPFAM" id="SSF52540">
    <property type="entry name" value="P-loop containing nucleoside triphosphate hydrolases"/>
    <property type="match status" value="1"/>
</dbReference>
<gene>
    <name evidence="11" type="primary">holA</name>
    <name evidence="11" type="ORF">HF320_05225</name>
</gene>
<dbReference type="GO" id="GO:0006261">
    <property type="term" value="P:DNA-templated DNA replication"/>
    <property type="evidence" value="ECO:0007669"/>
    <property type="project" value="TreeGrafter"/>
</dbReference>
<protein>
    <recommendedName>
        <fullName evidence="2">DNA polymerase III subunit delta</fullName>
        <ecNumber evidence="1">2.7.7.7</ecNumber>
    </recommendedName>
</protein>
<keyword evidence="6" id="KW-0239">DNA-directed DNA polymerase</keyword>
<evidence type="ECO:0000313" key="12">
    <source>
        <dbReference type="Proteomes" id="UP000546970"/>
    </source>
</evidence>